<organism evidence="3">
    <name type="scientific">marine sediment metagenome</name>
    <dbReference type="NCBI Taxonomy" id="412755"/>
    <lineage>
        <taxon>unclassified sequences</taxon>
        <taxon>metagenomes</taxon>
        <taxon>ecological metagenomes</taxon>
    </lineage>
</organism>
<dbReference type="Gene3D" id="2.40.50.100">
    <property type="match status" value="1"/>
</dbReference>
<comment type="caution">
    <text evidence="3">The sequence shown here is derived from an EMBL/GenBank/DDBJ whole genome shotgun (WGS) entry which is preliminary data.</text>
</comment>
<protein>
    <recommendedName>
        <fullName evidence="2">Lipoyl-binding domain-containing protein</fullName>
    </recommendedName>
</protein>
<dbReference type="InterPro" id="IPR011053">
    <property type="entry name" value="Single_hybrid_motif"/>
</dbReference>
<evidence type="ECO:0000259" key="2">
    <source>
        <dbReference type="PROSITE" id="PS50968"/>
    </source>
</evidence>
<keyword evidence="1" id="KW-0092">Biotin</keyword>
<evidence type="ECO:0000313" key="3">
    <source>
        <dbReference type="EMBL" id="GAJ18607.1"/>
    </source>
</evidence>
<dbReference type="InterPro" id="IPR000089">
    <property type="entry name" value="Biotin_lipoyl"/>
</dbReference>
<reference evidence="3" key="1">
    <citation type="journal article" date="2014" name="Front. Microbiol.">
        <title>High frequency of phylogenetically diverse reductive dehalogenase-homologous genes in deep subseafloor sedimentary metagenomes.</title>
        <authorList>
            <person name="Kawai M."/>
            <person name="Futagami T."/>
            <person name="Toyoda A."/>
            <person name="Takaki Y."/>
            <person name="Nishi S."/>
            <person name="Hori S."/>
            <person name="Arai W."/>
            <person name="Tsubouchi T."/>
            <person name="Morono Y."/>
            <person name="Uchiyama I."/>
            <person name="Ito T."/>
            <person name="Fujiyama A."/>
            <person name="Inagaki F."/>
            <person name="Takami H."/>
        </authorList>
    </citation>
    <scope>NUCLEOTIDE SEQUENCE</scope>
    <source>
        <strain evidence="3">Expedition CK06-06</strain>
    </source>
</reference>
<accession>X1VIQ9</accession>
<gene>
    <name evidence="3" type="ORF">S12H4_58315</name>
</gene>
<proteinExistence type="predicted"/>
<sequence length="77" mass="8433">MSDKKICSVVAPLPGKIVDIKVQVETEIKINKVVLILEAMKMEIEIVANLDGFVKEIKAEVGDVVNTGEELVIIENV</sequence>
<feature type="domain" description="Lipoyl-binding" evidence="2">
    <location>
        <begin position="1"/>
        <end position="75"/>
    </location>
</feature>
<dbReference type="EMBL" id="BARW01037852">
    <property type="protein sequence ID" value="GAJ18607.1"/>
    <property type="molecule type" value="Genomic_DNA"/>
</dbReference>
<dbReference type="InterPro" id="IPR050709">
    <property type="entry name" value="Biotin_Carboxyl_Carrier/Decarb"/>
</dbReference>
<dbReference type="AlphaFoldDB" id="X1VIQ9"/>
<evidence type="ECO:0000256" key="1">
    <source>
        <dbReference type="ARBA" id="ARBA00023267"/>
    </source>
</evidence>
<dbReference type="PROSITE" id="PS50968">
    <property type="entry name" value="BIOTINYL_LIPOYL"/>
    <property type="match status" value="1"/>
</dbReference>
<dbReference type="CDD" id="cd06850">
    <property type="entry name" value="biotinyl_domain"/>
    <property type="match status" value="1"/>
</dbReference>
<dbReference type="Pfam" id="PF00364">
    <property type="entry name" value="Biotin_lipoyl"/>
    <property type="match status" value="1"/>
</dbReference>
<name>X1VIQ9_9ZZZZ</name>
<dbReference type="SUPFAM" id="SSF51230">
    <property type="entry name" value="Single hybrid motif"/>
    <property type="match status" value="1"/>
</dbReference>
<dbReference type="PANTHER" id="PTHR45266">
    <property type="entry name" value="OXALOACETATE DECARBOXYLASE ALPHA CHAIN"/>
    <property type="match status" value="1"/>
</dbReference>
<dbReference type="PANTHER" id="PTHR45266:SF3">
    <property type="entry name" value="OXALOACETATE DECARBOXYLASE ALPHA CHAIN"/>
    <property type="match status" value="1"/>
</dbReference>